<keyword evidence="1" id="KW-0328">Glycosyltransferase</keyword>
<dbReference type="GO" id="GO:0005829">
    <property type="term" value="C:cytosol"/>
    <property type="evidence" value="ECO:0007669"/>
    <property type="project" value="TreeGrafter"/>
</dbReference>
<dbReference type="AlphaFoldDB" id="A0A7M1AWQ2"/>
<sequence>MKLNFRRGSAFASKKAHKYLETITPKDVEKITVIRHAAIGDFMNIRPFLIELRKFFPNAKITLSVVRHYMYGIPEDLIDDVHVITRYKEDGTKTGLFQRIKEAKTLAEQDIIFDLTDSTLSLFIVALANAKLKIGYPYRALRRAFFDIATLRSDFVVEAQSIMHMLNILGAKTRFPLVYGNEKRYPKKDLKQIVYFAGASTEKKCWEKEKFRSLIDKISDDFPEYNHIVLQGIGENEKFLEIYKPLSHKENVLLQEKMPIEEAMKFISKSRCLVSNDTGVRNMGIALETPTIGIFFQIPPFRYWPREDKHDCVFNIEYTSPDVEDVYIATKEMIEKLYEK</sequence>
<dbReference type="GO" id="GO:0009244">
    <property type="term" value="P:lipopolysaccharide core region biosynthetic process"/>
    <property type="evidence" value="ECO:0007669"/>
    <property type="project" value="TreeGrafter"/>
</dbReference>
<dbReference type="InterPro" id="IPR051199">
    <property type="entry name" value="LPS_LOS_Heptosyltrfase"/>
</dbReference>
<dbReference type="KEGG" id="smax:FJR03_03280"/>
<gene>
    <name evidence="3" type="ORF">FJR03_03280</name>
</gene>
<dbReference type="CDD" id="cd03789">
    <property type="entry name" value="GT9_LPS_heptosyltransferase"/>
    <property type="match status" value="1"/>
</dbReference>
<keyword evidence="4" id="KW-1185">Reference proteome</keyword>
<name>A0A7M1AWQ2_9BACT</name>
<dbReference type="Pfam" id="PF01075">
    <property type="entry name" value="Glyco_transf_9"/>
    <property type="match status" value="1"/>
</dbReference>
<reference evidence="3 4" key="1">
    <citation type="submission" date="2019-06" db="EMBL/GenBank/DDBJ databases">
        <title>Sulfurimonas gotlandica sp. nov., a chemoautotrophic and psychrotolerant epsilonproteobacterium isolated from a pelagic redoxcline, and an emended description of the genus Sulfurimonas.</title>
        <authorList>
            <person name="Wang S."/>
            <person name="Jiang L."/>
            <person name="Shao Z."/>
        </authorList>
    </citation>
    <scope>NUCLEOTIDE SEQUENCE [LARGE SCALE GENOMIC DNA]</scope>
    <source>
        <strain evidence="3 4">B2</strain>
    </source>
</reference>
<proteinExistence type="predicted"/>
<evidence type="ECO:0000256" key="2">
    <source>
        <dbReference type="ARBA" id="ARBA00022679"/>
    </source>
</evidence>
<protein>
    <submittedName>
        <fullName evidence="3">Glycosyltransferase family 9 protein</fullName>
    </submittedName>
</protein>
<dbReference type="RefSeq" id="WP_193114233.1">
    <property type="nucleotide sequence ID" value="NZ_CP041165.1"/>
</dbReference>
<dbReference type="GO" id="GO:0008713">
    <property type="term" value="F:ADP-heptose-lipopolysaccharide heptosyltransferase activity"/>
    <property type="evidence" value="ECO:0007669"/>
    <property type="project" value="TreeGrafter"/>
</dbReference>
<dbReference type="SUPFAM" id="SSF53756">
    <property type="entry name" value="UDP-Glycosyltransferase/glycogen phosphorylase"/>
    <property type="match status" value="1"/>
</dbReference>
<evidence type="ECO:0000313" key="4">
    <source>
        <dbReference type="Proteomes" id="UP000593910"/>
    </source>
</evidence>
<evidence type="ECO:0000313" key="3">
    <source>
        <dbReference type="EMBL" id="QOP40812.1"/>
    </source>
</evidence>
<dbReference type="Gene3D" id="3.40.50.2000">
    <property type="entry name" value="Glycogen Phosphorylase B"/>
    <property type="match status" value="2"/>
</dbReference>
<accession>A0A7M1AWQ2</accession>
<dbReference type="Proteomes" id="UP000593910">
    <property type="component" value="Chromosome"/>
</dbReference>
<dbReference type="InterPro" id="IPR002201">
    <property type="entry name" value="Glyco_trans_9"/>
</dbReference>
<dbReference type="EMBL" id="CP041165">
    <property type="protein sequence ID" value="QOP40812.1"/>
    <property type="molecule type" value="Genomic_DNA"/>
</dbReference>
<evidence type="ECO:0000256" key="1">
    <source>
        <dbReference type="ARBA" id="ARBA00022676"/>
    </source>
</evidence>
<dbReference type="PANTHER" id="PTHR30160">
    <property type="entry name" value="TETRAACYLDISACCHARIDE 4'-KINASE-RELATED"/>
    <property type="match status" value="1"/>
</dbReference>
<keyword evidence="2 3" id="KW-0808">Transferase</keyword>
<dbReference type="PANTHER" id="PTHR30160:SF19">
    <property type="entry name" value="LIPOPOLYSACCHARIDE HEPTOSYLTRANSFERASE 1"/>
    <property type="match status" value="1"/>
</dbReference>
<organism evidence="3 4">
    <name type="scientific">Sulfurimonas marina</name>
    <dbReference type="NCBI Taxonomy" id="2590551"/>
    <lineage>
        <taxon>Bacteria</taxon>
        <taxon>Pseudomonadati</taxon>
        <taxon>Campylobacterota</taxon>
        <taxon>Epsilonproteobacteria</taxon>
        <taxon>Campylobacterales</taxon>
        <taxon>Sulfurimonadaceae</taxon>
        <taxon>Sulfurimonas</taxon>
    </lineage>
</organism>